<evidence type="ECO:0000313" key="4">
    <source>
        <dbReference type="Proteomes" id="UP000662914"/>
    </source>
</evidence>
<dbReference type="Pfam" id="PF02613">
    <property type="entry name" value="Nitrate_red_del"/>
    <property type="match status" value="1"/>
</dbReference>
<keyword evidence="1" id="KW-0534">Nitrate assimilation</keyword>
<dbReference type="GO" id="GO:0016530">
    <property type="term" value="F:metallochaperone activity"/>
    <property type="evidence" value="ECO:0007669"/>
    <property type="project" value="TreeGrafter"/>
</dbReference>
<accession>A0A809R3C9</accession>
<gene>
    <name evidence="3" type="ORF">DSYM_27990</name>
</gene>
<proteinExistence type="predicted"/>
<dbReference type="InterPro" id="IPR020945">
    <property type="entry name" value="DMSO/NO3_reduct_chaperone"/>
</dbReference>
<dbReference type="GO" id="GO:0051082">
    <property type="term" value="F:unfolded protein binding"/>
    <property type="evidence" value="ECO:0007669"/>
    <property type="project" value="InterPro"/>
</dbReference>
<sequence>MPFHRMLSLLLGYPDAALRAALPEVAATLASADLAAQERITLDGFIDRIARSDPTAAEEAYVRTFDMVPEHSLHLTHHLLGEDKNRGPALIDLSEHYKAYGVEISQNELPDYLPLMLEFASLLEEQEGRMFLSYWNKALRQLHANLAASATPYAELVGLVERRSRLAAAGCEVTTSAAEITNPLLDDGDNDPPVSWNAPPHQAPARSGSRC</sequence>
<organism evidence="3 4">
    <name type="scientific">Candidatus Desulfobacillus denitrificans</name>
    <dbReference type="NCBI Taxonomy" id="2608985"/>
    <lineage>
        <taxon>Bacteria</taxon>
        <taxon>Pseudomonadati</taxon>
        <taxon>Pseudomonadota</taxon>
        <taxon>Betaproteobacteria</taxon>
        <taxon>Candidatus Desulfobacillus</taxon>
    </lineage>
</organism>
<dbReference type="KEGG" id="ddz:DSYM_27990"/>
<dbReference type="NCBIfam" id="TIGR00684">
    <property type="entry name" value="narJ"/>
    <property type="match status" value="1"/>
</dbReference>
<dbReference type="PANTHER" id="PTHR43680">
    <property type="entry name" value="NITRATE REDUCTASE MOLYBDENUM COFACTOR ASSEMBLY CHAPERONE"/>
    <property type="match status" value="1"/>
</dbReference>
<dbReference type="SUPFAM" id="SSF89155">
    <property type="entry name" value="TorD-like"/>
    <property type="match status" value="1"/>
</dbReference>
<evidence type="ECO:0000256" key="2">
    <source>
        <dbReference type="SAM" id="MobiDB-lite"/>
    </source>
</evidence>
<evidence type="ECO:0000313" key="3">
    <source>
        <dbReference type="EMBL" id="BBO22100.1"/>
    </source>
</evidence>
<evidence type="ECO:0000256" key="1">
    <source>
        <dbReference type="ARBA" id="ARBA00023063"/>
    </source>
</evidence>
<dbReference type="Gene3D" id="1.10.3480.10">
    <property type="entry name" value="TorD-like"/>
    <property type="match status" value="1"/>
</dbReference>
<dbReference type="PANTHER" id="PTHR43680:SF2">
    <property type="entry name" value="NITRATE REDUCTASE MOLYBDENUM COFACTOR ASSEMBLY CHAPERONE NARJ"/>
    <property type="match status" value="1"/>
</dbReference>
<dbReference type="Proteomes" id="UP000662914">
    <property type="component" value="Chromosome"/>
</dbReference>
<feature type="region of interest" description="Disordered" evidence="2">
    <location>
        <begin position="181"/>
        <end position="211"/>
    </location>
</feature>
<dbReference type="AlphaFoldDB" id="A0A809R3C9"/>
<name>A0A809R3C9_9PROT</name>
<dbReference type="GO" id="GO:0051131">
    <property type="term" value="P:chaperone-mediated protein complex assembly"/>
    <property type="evidence" value="ECO:0007669"/>
    <property type="project" value="InterPro"/>
</dbReference>
<protein>
    <submittedName>
        <fullName evidence="3">Nitrate reductase molybdenum cofactor assembly chaperone</fullName>
    </submittedName>
</protein>
<dbReference type="InterPro" id="IPR003765">
    <property type="entry name" value="NO3_reductase_chaperone_NarJ"/>
</dbReference>
<dbReference type="EMBL" id="AP021857">
    <property type="protein sequence ID" value="BBO22100.1"/>
    <property type="molecule type" value="Genomic_DNA"/>
</dbReference>
<reference evidence="3" key="1">
    <citation type="journal article" name="DNA Res.">
        <title>The physiological potential of anammox bacteria as revealed by their core genome structure.</title>
        <authorList>
            <person name="Okubo T."/>
            <person name="Toyoda A."/>
            <person name="Fukuhara K."/>
            <person name="Uchiyama I."/>
            <person name="Harigaya Y."/>
            <person name="Kuroiwa M."/>
            <person name="Suzuki T."/>
            <person name="Murakami Y."/>
            <person name="Suwa Y."/>
            <person name="Takami H."/>
        </authorList>
    </citation>
    <scope>NUCLEOTIDE SEQUENCE</scope>
    <source>
        <strain evidence="3">317325-3</strain>
    </source>
</reference>
<dbReference type="GO" id="GO:0042128">
    <property type="term" value="P:nitrate assimilation"/>
    <property type="evidence" value="ECO:0007669"/>
    <property type="project" value="UniProtKB-KW"/>
</dbReference>
<dbReference type="InterPro" id="IPR036411">
    <property type="entry name" value="TorD-like_sf"/>
</dbReference>